<dbReference type="InterPro" id="IPR041413">
    <property type="entry name" value="MLTR_LBD"/>
</dbReference>
<dbReference type="EMBL" id="JBHUDX010000105">
    <property type="protein sequence ID" value="MFD1662833.1"/>
    <property type="molecule type" value="Genomic_DNA"/>
</dbReference>
<dbReference type="Pfam" id="PF17765">
    <property type="entry name" value="MLTR_LBD"/>
    <property type="match status" value="1"/>
</dbReference>
<accession>A0ABW4J2V5</accession>
<feature type="compositionally biased region" description="Low complexity" evidence="1">
    <location>
        <begin position="1"/>
        <end position="10"/>
    </location>
</feature>
<feature type="domain" description="MmyB-like transcription regulator ligand binding" evidence="2">
    <location>
        <begin position="20"/>
        <end position="89"/>
    </location>
</feature>
<dbReference type="Proteomes" id="UP001597261">
    <property type="component" value="Unassembled WGS sequence"/>
</dbReference>
<feature type="region of interest" description="Disordered" evidence="1">
    <location>
        <begin position="1"/>
        <end position="48"/>
    </location>
</feature>
<name>A0ABW4J2V5_9ACTN</name>
<evidence type="ECO:0000256" key="1">
    <source>
        <dbReference type="SAM" id="MobiDB-lite"/>
    </source>
</evidence>
<dbReference type="RefSeq" id="WP_381091145.1">
    <property type="nucleotide sequence ID" value="NZ_JBHUDX010000105.1"/>
</dbReference>
<evidence type="ECO:0000313" key="4">
    <source>
        <dbReference type="Proteomes" id="UP001597261"/>
    </source>
</evidence>
<keyword evidence="4" id="KW-1185">Reference proteome</keyword>
<feature type="compositionally biased region" description="Basic and acidic residues" evidence="1">
    <location>
        <begin position="24"/>
        <end position="33"/>
    </location>
</feature>
<evidence type="ECO:0000259" key="2">
    <source>
        <dbReference type="Pfam" id="PF17765"/>
    </source>
</evidence>
<reference evidence="4" key="1">
    <citation type="journal article" date="2019" name="Int. J. Syst. Evol. Microbiol.">
        <title>The Global Catalogue of Microorganisms (GCM) 10K type strain sequencing project: providing services to taxonomists for standard genome sequencing and annotation.</title>
        <authorList>
            <consortium name="The Broad Institute Genomics Platform"/>
            <consortium name="The Broad Institute Genome Sequencing Center for Infectious Disease"/>
            <person name="Wu L."/>
            <person name="Ma J."/>
        </authorList>
    </citation>
    <scope>NUCLEOTIDE SEQUENCE [LARGE SCALE GENOMIC DNA]</scope>
    <source>
        <strain evidence="4">CGMCC 1.12470</strain>
    </source>
</reference>
<proteinExistence type="predicted"/>
<comment type="caution">
    <text evidence="3">The sequence shown here is derived from an EMBL/GenBank/DDBJ whole genome shotgun (WGS) entry which is preliminary data.</text>
</comment>
<organism evidence="3 4">
    <name type="scientific">Streptomyces caeni</name>
    <dbReference type="NCBI Taxonomy" id="2307231"/>
    <lineage>
        <taxon>Bacteria</taxon>
        <taxon>Bacillati</taxon>
        <taxon>Actinomycetota</taxon>
        <taxon>Actinomycetes</taxon>
        <taxon>Kitasatosporales</taxon>
        <taxon>Streptomycetaceae</taxon>
        <taxon>Streptomyces</taxon>
    </lineage>
</organism>
<gene>
    <name evidence="3" type="ORF">ACFSL4_32865</name>
</gene>
<protein>
    <recommendedName>
        <fullName evidence="2">MmyB-like transcription regulator ligand binding domain-containing protein</fullName>
    </recommendedName>
</protein>
<sequence>MPPTATSTTPYSPPRWPTHAGSGEFRRIRETRPVHAPGRRTKTLDRPVAGGLRLNRDVLLVPEVPQDDREVVLMTADPGSPSARSLCRLAAQRVAMS</sequence>
<evidence type="ECO:0000313" key="3">
    <source>
        <dbReference type="EMBL" id="MFD1662833.1"/>
    </source>
</evidence>